<feature type="region of interest" description="Disordered" evidence="1">
    <location>
        <begin position="1"/>
        <end position="20"/>
    </location>
</feature>
<comment type="caution">
    <text evidence="2">The sequence shown here is derived from an EMBL/GenBank/DDBJ whole genome shotgun (WGS) entry which is preliminary data.</text>
</comment>
<reference evidence="2 3" key="1">
    <citation type="submission" date="2023-07" db="EMBL/GenBank/DDBJ databases">
        <title>Sorghum-associated microbial communities from plants grown in Nebraska, USA.</title>
        <authorList>
            <person name="Schachtman D."/>
        </authorList>
    </citation>
    <scope>NUCLEOTIDE SEQUENCE [LARGE SCALE GENOMIC DNA]</scope>
    <source>
        <strain evidence="2 3">4129</strain>
    </source>
</reference>
<gene>
    <name evidence="2" type="ORF">J2W48_004155</name>
</gene>
<keyword evidence="3" id="KW-1185">Reference proteome</keyword>
<accession>A0ABU1YD72</accession>
<dbReference type="Proteomes" id="UP001269081">
    <property type="component" value="Unassembled WGS sequence"/>
</dbReference>
<protein>
    <submittedName>
        <fullName evidence="2">Uncharacterized protein</fullName>
    </submittedName>
</protein>
<organism evidence="2 3">
    <name type="scientific">Flavobacterium piscis</name>
    <dbReference type="NCBI Taxonomy" id="1114874"/>
    <lineage>
        <taxon>Bacteria</taxon>
        <taxon>Pseudomonadati</taxon>
        <taxon>Bacteroidota</taxon>
        <taxon>Flavobacteriia</taxon>
        <taxon>Flavobacteriales</taxon>
        <taxon>Flavobacteriaceae</taxon>
        <taxon>Flavobacterium</taxon>
    </lineage>
</organism>
<sequence>MHIIQNISGRSHKEAESITKDASKGALDLNLQKKILFMERW</sequence>
<proteinExistence type="predicted"/>
<evidence type="ECO:0000313" key="3">
    <source>
        <dbReference type="Proteomes" id="UP001269081"/>
    </source>
</evidence>
<evidence type="ECO:0000313" key="2">
    <source>
        <dbReference type="EMBL" id="MDR7212198.1"/>
    </source>
</evidence>
<evidence type="ECO:0000256" key="1">
    <source>
        <dbReference type="SAM" id="MobiDB-lite"/>
    </source>
</evidence>
<feature type="compositionally biased region" description="Basic and acidic residues" evidence="1">
    <location>
        <begin position="11"/>
        <end position="20"/>
    </location>
</feature>
<dbReference type="EMBL" id="JAVDWQ010000019">
    <property type="protein sequence ID" value="MDR7212198.1"/>
    <property type="molecule type" value="Genomic_DNA"/>
</dbReference>
<name>A0ABU1YD72_9FLAO</name>